<evidence type="ECO:0000256" key="11">
    <source>
        <dbReference type="SAM" id="MobiDB-lite"/>
    </source>
</evidence>
<dbReference type="InterPro" id="IPR005467">
    <property type="entry name" value="His_kinase_dom"/>
</dbReference>
<dbReference type="InterPro" id="IPR036890">
    <property type="entry name" value="HATPase_C_sf"/>
</dbReference>
<dbReference type="GO" id="GO:0030295">
    <property type="term" value="F:protein kinase activator activity"/>
    <property type="evidence" value="ECO:0007669"/>
    <property type="project" value="TreeGrafter"/>
</dbReference>
<evidence type="ECO:0000256" key="7">
    <source>
        <dbReference type="ARBA" id="ARBA00022777"/>
    </source>
</evidence>
<evidence type="ECO:0000256" key="1">
    <source>
        <dbReference type="ARBA" id="ARBA00000085"/>
    </source>
</evidence>
<comment type="caution">
    <text evidence="13">The sequence shown here is derived from an EMBL/GenBank/DDBJ whole genome shotgun (WGS) entry which is preliminary data.</text>
</comment>
<dbReference type="Proteomes" id="UP000577707">
    <property type="component" value="Unassembled WGS sequence"/>
</dbReference>
<dbReference type="Pfam" id="PF02518">
    <property type="entry name" value="HATPase_c"/>
    <property type="match status" value="1"/>
</dbReference>
<dbReference type="SUPFAM" id="SSF55781">
    <property type="entry name" value="GAF domain-like"/>
    <property type="match status" value="2"/>
</dbReference>
<comment type="catalytic activity">
    <reaction evidence="1">
        <text>ATP + protein L-histidine = ADP + protein N-phospho-L-histidine.</text>
        <dbReference type="EC" id="2.7.13.3"/>
    </reaction>
</comment>
<keyword evidence="9" id="KW-0902">Two-component regulatory system</keyword>
<dbReference type="SMART" id="SM00387">
    <property type="entry name" value="HATPase_c"/>
    <property type="match status" value="1"/>
</dbReference>
<dbReference type="SUPFAM" id="SSF55874">
    <property type="entry name" value="ATPase domain of HSP90 chaperone/DNA topoisomerase II/histidine kinase"/>
    <property type="match status" value="1"/>
</dbReference>
<dbReference type="PRINTS" id="PR00344">
    <property type="entry name" value="BCTRLSENSOR"/>
</dbReference>
<feature type="region of interest" description="Disordered" evidence="11">
    <location>
        <begin position="1"/>
        <end position="23"/>
    </location>
</feature>
<keyword evidence="4" id="KW-0597">Phosphoprotein</keyword>
<dbReference type="CDD" id="cd00082">
    <property type="entry name" value="HisKA"/>
    <property type="match status" value="1"/>
</dbReference>
<organism evidence="13 14">
    <name type="scientific">Nocardioides albus</name>
    <dbReference type="NCBI Taxonomy" id="1841"/>
    <lineage>
        <taxon>Bacteria</taxon>
        <taxon>Bacillati</taxon>
        <taxon>Actinomycetota</taxon>
        <taxon>Actinomycetes</taxon>
        <taxon>Propionibacteriales</taxon>
        <taxon>Nocardioidaceae</taxon>
        <taxon>Nocardioides</taxon>
    </lineage>
</organism>
<evidence type="ECO:0000256" key="2">
    <source>
        <dbReference type="ARBA" id="ARBA00004236"/>
    </source>
</evidence>
<dbReference type="EMBL" id="JACHXG010000007">
    <property type="protein sequence ID" value="MBB3090758.1"/>
    <property type="molecule type" value="Genomic_DNA"/>
</dbReference>
<evidence type="ECO:0000256" key="3">
    <source>
        <dbReference type="ARBA" id="ARBA00012438"/>
    </source>
</evidence>
<dbReference type="SUPFAM" id="SSF47384">
    <property type="entry name" value="Homodimeric domain of signal transducing histidine kinase"/>
    <property type="match status" value="1"/>
</dbReference>
<dbReference type="PANTHER" id="PTHR42878:SF7">
    <property type="entry name" value="SENSOR HISTIDINE KINASE GLRK"/>
    <property type="match status" value="1"/>
</dbReference>
<dbReference type="GO" id="GO:0000155">
    <property type="term" value="F:phosphorelay sensor kinase activity"/>
    <property type="evidence" value="ECO:0007669"/>
    <property type="project" value="InterPro"/>
</dbReference>
<evidence type="ECO:0000313" key="13">
    <source>
        <dbReference type="EMBL" id="MBB3090758.1"/>
    </source>
</evidence>
<dbReference type="GO" id="GO:0005886">
    <property type="term" value="C:plasma membrane"/>
    <property type="evidence" value="ECO:0007669"/>
    <property type="project" value="UniProtKB-SubCell"/>
</dbReference>
<name>A0A7W5FA00_9ACTN</name>
<evidence type="ECO:0000256" key="5">
    <source>
        <dbReference type="ARBA" id="ARBA00022679"/>
    </source>
</evidence>
<dbReference type="CDD" id="cd00075">
    <property type="entry name" value="HATPase"/>
    <property type="match status" value="1"/>
</dbReference>
<evidence type="ECO:0000256" key="10">
    <source>
        <dbReference type="ARBA" id="ARBA00039401"/>
    </source>
</evidence>
<evidence type="ECO:0000256" key="8">
    <source>
        <dbReference type="ARBA" id="ARBA00022840"/>
    </source>
</evidence>
<dbReference type="InterPro" id="IPR003594">
    <property type="entry name" value="HATPase_dom"/>
</dbReference>
<dbReference type="Gene3D" id="3.30.450.40">
    <property type="match status" value="2"/>
</dbReference>
<dbReference type="InterPro" id="IPR004358">
    <property type="entry name" value="Sig_transdc_His_kin-like_C"/>
</dbReference>
<dbReference type="InterPro" id="IPR003661">
    <property type="entry name" value="HisK_dim/P_dom"/>
</dbReference>
<dbReference type="RefSeq" id="WP_183548033.1">
    <property type="nucleotide sequence ID" value="NZ_BMQT01000005.1"/>
</dbReference>
<evidence type="ECO:0000256" key="4">
    <source>
        <dbReference type="ARBA" id="ARBA00022553"/>
    </source>
</evidence>
<dbReference type="GO" id="GO:0005524">
    <property type="term" value="F:ATP binding"/>
    <property type="evidence" value="ECO:0007669"/>
    <property type="project" value="UniProtKB-KW"/>
</dbReference>
<evidence type="ECO:0000256" key="6">
    <source>
        <dbReference type="ARBA" id="ARBA00022741"/>
    </source>
</evidence>
<accession>A0A7W5FA00</accession>
<dbReference type="AlphaFoldDB" id="A0A7W5FA00"/>
<dbReference type="GO" id="GO:0000156">
    <property type="term" value="F:phosphorelay response regulator activity"/>
    <property type="evidence" value="ECO:0007669"/>
    <property type="project" value="TreeGrafter"/>
</dbReference>
<dbReference type="PANTHER" id="PTHR42878">
    <property type="entry name" value="TWO-COMPONENT HISTIDINE KINASE"/>
    <property type="match status" value="1"/>
</dbReference>
<dbReference type="InterPro" id="IPR029016">
    <property type="entry name" value="GAF-like_dom_sf"/>
</dbReference>
<evidence type="ECO:0000259" key="12">
    <source>
        <dbReference type="PROSITE" id="PS50109"/>
    </source>
</evidence>
<dbReference type="GO" id="GO:0007234">
    <property type="term" value="P:osmosensory signaling via phosphorelay pathway"/>
    <property type="evidence" value="ECO:0007669"/>
    <property type="project" value="TreeGrafter"/>
</dbReference>
<dbReference type="InterPro" id="IPR036097">
    <property type="entry name" value="HisK_dim/P_sf"/>
</dbReference>
<dbReference type="EC" id="2.7.13.3" evidence="3"/>
<feature type="domain" description="Histidine kinase" evidence="12">
    <location>
        <begin position="391"/>
        <end position="608"/>
    </location>
</feature>
<reference evidence="13 14" key="1">
    <citation type="submission" date="2020-08" db="EMBL/GenBank/DDBJ databases">
        <title>Genomic Encyclopedia of Type Strains, Phase III (KMG-III): the genomes of soil and plant-associated and newly described type strains.</title>
        <authorList>
            <person name="Whitman W."/>
        </authorList>
    </citation>
    <scope>NUCLEOTIDE SEQUENCE [LARGE SCALE GENOMIC DNA]</scope>
    <source>
        <strain evidence="13 14">CECT 3302</strain>
    </source>
</reference>
<comment type="subcellular location">
    <subcellularLocation>
        <location evidence="2">Cell membrane</location>
    </subcellularLocation>
</comment>
<keyword evidence="8" id="KW-0067">ATP-binding</keyword>
<sequence length="614" mass="67321">MTSTPSAGSDVPDGASEAYPTPDPGLQLIAEGVTELVGFGAAVINIRRGDEFEIVAAYGNETGHTVDGEMTVAEMLGTRFPVSVVTDLLDMSVDWGDIKFVPHEKNTIGQAEGYWVPDTDEDILKDPQDWHRLDELLAPFYDENGELVGVLSIDRPTNGRRPGRRQQRILNRFARQARRAVLLTLQREYLEERANNLIEAQSFLREANSQLGLTGVLEATQEAMSRGLDADGLYVQAQDGEGGSVAYVSPGLGWKVTESNIAIGQAYQSSRRWNEGQHAIVNRDQLHQMLQHGETGLRKKLAKIGIEFLDAVDADSLLVVPIGVETTALGHLVLVRGVGRPRWTDTEGRLAMEFGRDFGRIVLTSNAYTQERDLAQRLATADRVHSRLIESVAQELHNPLIALTTGIDALRHDDRGSSTWFQQVGNLISRSDQLVAMVDDLLLFSRFSDPASRPNVAYVDLVPLLREIFEQRTYESEKRGIEVSIDVPAHSIQVLGDRSEIKAAVLRLVDNALVYTHRGGHVRLYIVESASEAAISVTDNGVGIPAAEQLQVFTEFYRGTSQAIGGRKGVGLGLSIVERVARRHDGRVTLRSEPGTGTRVSLVLPLANDGASID</sequence>
<keyword evidence="6" id="KW-0547">Nucleotide-binding</keyword>
<dbReference type="Gene3D" id="3.30.565.10">
    <property type="entry name" value="Histidine kinase-like ATPase, C-terminal domain"/>
    <property type="match status" value="1"/>
</dbReference>
<evidence type="ECO:0000313" key="14">
    <source>
        <dbReference type="Proteomes" id="UP000577707"/>
    </source>
</evidence>
<evidence type="ECO:0000256" key="9">
    <source>
        <dbReference type="ARBA" id="ARBA00023012"/>
    </source>
</evidence>
<dbReference type="InterPro" id="IPR050351">
    <property type="entry name" value="BphY/WalK/GraS-like"/>
</dbReference>
<keyword evidence="5" id="KW-0808">Transferase</keyword>
<gene>
    <name evidence="13" type="ORF">FHS12_003716</name>
</gene>
<proteinExistence type="predicted"/>
<dbReference type="PROSITE" id="PS50109">
    <property type="entry name" value="HIS_KIN"/>
    <property type="match status" value="1"/>
</dbReference>
<dbReference type="SMART" id="SM00388">
    <property type="entry name" value="HisKA"/>
    <property type="match status" value="1"/>
</dbReference>
<keyword evidence="14" id="KW-1185">Reference proteome</keyword>
<protein>
    <recommendedName>
        <fullName evidence="10">Sensor-like histidine kinase SenX3</fullName>
        <ecNumber evidence="3">2.7.13.3</ecNumber>
    </recommendedName>
</protein>
<keyword evidence="7 13" id="KW-0418">Kinase</keyword>